<proteinExistence type="predicted"/>
<feature type="compositionally biased region" description="Polar residues" evidence="1">
    <location>
        <begin position="604"/>
        <end position="615"/>
    </location>
</feature>
<feature type="compositionally biased region" description="Basic and acidic residues" evidence="1">
    <location>
        <begin position="25"/>
        <end position="34"/>
    </location>
</feature>
<dbReference type="EMBL" id="BCWF01000015">
    <property type="protein sequence ID" value="GAT22077.1"/>
    <property type="molecule type" value="Genomic_DNA"/>
</dbReference>
<feature type="region of interest" description="Disordered" evidence="1">
    <location>
        <begin position="1"/>
        <end position="49"/>
    </location>
</feature>
<feature type="compositionally biased region" description="Low complexity" evidence="1">
    <location>
        <begin position="406"/>
        <end position="439"/>
    </location>
</feature>
<dbReference type="AlphaFoldDB" id="A0A146F7P3"/>
<organism evidence="2 3">
    <name type="scientific">Aspergillus kawachii</name>
    <name type="common">White koji mold</name>
    <name type="synonym">Aspergillus awamori var. kawachi</name>
    <dbReference type="NCBI Taxonomy" id="1069201"/>
    <lineage>
        <taxon>Eukaryota</taxon>
        <taxon>Fungi</taxon>
        <taxon>Dikarya</taxon>
        <taxon>Ascomycota</taxon>
        <taxon>Pezizomycotina</taxon>
        <taxon>Eurotiomycetes</taxon>
        <taxon>Eurotiomycetidae</taxon>
        <taxon>Eurotiales</taxon>
        <taxon>Aspergillaceae</taxon>
        <taxon>Aspergillus</taxon>
        <taxon>Aspergillus subgen. Circumdati</taxon>
    </lineage>
</organism>
<protein>
    <submittedName>
        <fullName evidence="2">Uncharacterized protein</fullName>
    </submittedName>
</protein>
<evidence type="ECO:0000313" key="3">
    <source>
        <dbReference type="Proteomes" id="UP000075230"/>
    </source>
</evidence>
<sequence length="654" mass="71787">MSSSRVIQDSDDDDDPLAGPISPRPRVDNTDLDIRVGSGHHQAHQTDHDSHMNVNFDQFLQSQESANYGISSSQQRREARWIPADAGGGSIGEGYAKSMTVQPLTSIPTSIGSMMTEIGIAQQRLFDDDEAHCTEQSGYQYTGDMDTAQMESAAVQEQIAAEFPPHDDIALVPNEHPHGYSEQPPLYTEAQPDISDTLPYGTGQHPLDAANLYTHEPTAQPNDHTSFNYSVTTGASYNMFESSLRPSGSFDPETNMPTHATGTVDTEIAYKSPRRSDSVPPVPFSPHDTEPFSSVVSPKAGRSKSDNAVQQSHQSVDELNGPVTIEIPVAEKKQRGRKKKQSIPEHDEDDELAQIHTSTIIQDATTTITTTTTNNKPEKRKPGRPPKNPKPPRNDDDDHPGLISNDTTAFPIPPDTTTATTTSIEPLTTTEHQTTTATTDPPPPKKQAKEPKKKKLKRGKTTSITLTKTYESDVEDDVIWVDERPIPTTITPQTEAETQQPDNIPEHEETTPTIHNPDPEPEPQPAPAPAPAPKKRGRKRKNPVEEQPPAPAIDPQQSSDKENNPVPDPNSTPHDDAKPQQEPDQNPPQEKEAGKENEDKSEPQQEQNPTPSTPLKPSKGPTKHSPISSTTKVPYRVGLSRRARIAPLLKIVRR</sequence>
<feature type="compositionally biased region" description="Basic and acidic residues" evidence="1">
    <location>
        <begin position="168"/>
        <end position="179"/>
    </location>
</feature>
<dbReference type="VEuPathDB" id="FungiDB:ASPFODRAFT_399705"/>
<comment type="caution">
    <text evidence="2">The sequence shown here is derived from an EMBL/GenBank/DDBJ whole genome shotgun (WGS) entry which is preliminary data.</text>
</comment>
<feature type="compositionally biased region" description="Polar residues" evidence="1">
    <location>
        <begin position="488"/>
        <end position="502"/>
    </location>
</feature>
<evidence type="ECO:0000256" key="1">
    <source>
        <dbReference type="SAM" id="MobiDB-lite"/>
    </source>
</evidence>
<name>A0A146F7P3_ASPKA</name>
<dbReference type="Proteomes" id="UP000075230">
    <property type="component" value="Unassembled WGS sequence"/>
</dbReference>
<feature type="compositionally biased region" description="Basic and acidic residues" evidence="1">
    <location>
        <begin position="589"/>
        <end position="603"/>
    </location>
</feature>
<evidence type="ECO:0000313" key="2">
    <source>
        <dbReference type="EMBL" id="GAT22077.1"/>
    </source>
</evidence>
<gene>
    <name evidence="2" type="ORF">RIB2604_01501060</name>
</gene>
<accession>A0A146F7P3</accession>
<feature type="compositionally biased region" description="Low complexity" evidence="1">
    <location>
        <begin position="357"/>
        <end position="375"/>
    </location>
</feature>
<feature type="region of interest" description="Disordered" evidence="1">
    <location>
        <begin position="168"/>
        <end position="204"/>
    </location>
</feature>
<reference evidence="2 3" key="1">
    <citation type="journal article" date="2016" name="DNA Res.">
        <title>Genome sequence of Aspergillus luchuensis NBRC 4314.</title>
        <authorList>
            <person name="Yamada O."/>
            <person name="Machida M."/>
            <person name="Hosoyama A."/>
            <person name="Goto M."/>
            <person name="Takahashi T."/>
            <person name="Futagami T."/>
            <person name="Yamagata Y."/>
            <person name="Takeuchi M."/>
            <person name="Kobayashi T."/>
            <person name="Koike H."/>
            <person name="Abe K."/>
            <person name="Asai K."/>
            <person name="Arita M."/>
            <person name="Fujita N."/>
            <person name="Fukuda K."/>
            <person name="Higa K."/>
            <person name="Horikawa H."/>
            <person name="Ishikawa T."/>
            <person name="Jinno K."/>
            <person name="Kato Y."/>
            <person name="Kirimura K."/>
            <person name="Mizutani O."/>
            <person name="Nakasone K."/>
            <person name="Sano M."/>
            <person name="Shiraishi Y."/>
            <person name="Tsukahara M."/>
            <person name="Gomi K."/>
        </authorList>
    </citation>
    <scope>NUCLEOTIDE SEQUENCE [LARGE SCALE GENOMIC DNA]</scope>
    <source>
        <strain evidence="2 3">RIB 2604</strain>
    </source>
</reference>
<feature type="compositionally biased region" description="Pro residues" evidence="1">
    <location>
        <begin position="522"/>
        <end position="532"/>
    </location>
</feature>
<feature type="compositionally biased region" description="Basic residues" evidence="1">
    <location>
        <begin position="451"/>
        <end position="460"/>
    </location>
</feature>
<feature type="region of interest" description="Disordered" evidence="1">
    <location>
        <begin position="272"/>
        <end position="641"/>
    </location>
</feature>
<reference evidence="3" key="2">
    <citation type="submission" date="2016-02" db="EMBL/GenBank/DDBJ databases">
        <title>Genome sequencing of Aspergillus luchuensis NBRC 4314.</title>
        <authorList>
            <person name="Yamada O."/>
        </authorList>
    </citation>
    <scope>NUCLEOTIDE SEQUENCE [LARGE SCALE GENOMIC DNA]</scope>
    <source>
        <strain evidence="3">RIB 2604</strain>
    </source>
</reference>